<dbReference type="GO" id="GO:0045905">
    <property type="term" value="P:positive regulation of translational termination"/>
    <property type="evidence" value="ECO:0007669"/>
    <property type="project" value="TreeGrafter"/>
</dbReference>
<dbReference type="Gene3D" id="2.60.120.650">
    <property type="entry name" value="Cupin"/>
    <property type="match status" value="1"/>
</dbReference>
<dbReference type="EMBL" id="GL349501">
    <property type="protein sequence ID" value="KNC55450.1"/>
    <property type="molecule type" value="Genomic_DNA"/>
</dbReference>
<name>A0A0L0DT59_THETB</name>
<dbReference type="InterPro" id="IPR050910">
    <property type="entry name" value="JMJD6_ArgDemeth/LysHydrox"/>
</dbReference>
<dbReference type="Pfam" id="PF02373">
    <property type="entry name" value="JmjC"/>
    <property type="match status" value="1"/>
</dbReference>
<keyword evidence="3" id="KW-1185">Reference proteome</keyword>
<dbReference type="eggNOG" id="KOG2131">
    <property type="taxonomic scope" value="Eukaryota"/>
</dbReference>
<dbReference type="GO" id="GO:0005634">
    <property type="term" value="C:nucleus"/>
    <property type="evidence" value="ECO:0007669"/>
    <property type="project" value="TreeGrafter"/>
</dbReference>
<dbReference type="InterPro" id="IPR003347">
    <property type="entry name" value="JmjC_dom"/>
</dbReference>
<dbReference type="Proteomes" id="UP000054408">
    <property type="component" value="Unassembled WGS sequence"/>
</dbReference>
<dbReference type="OrthoDB" id="203487at2759"/>
<dbReference type="GO" id="GO:0016706">
    <property type="term" value="F:2-oxoglutarate-dependent dioxygenase activity"/>
    <property type="evidence" value="ECO:0007669"/>
    <property type="project" value="TreeGrafter"/>
</dbReference>
<organism evidence="2 3">
    <name type="scientific">Thecamonas trahens ATCC 50062</name>
    <dbReference type="NCBI Taxonomy" id="461836"/>
    <lineage>
        <taxon>Eukaryota</taxon>
        <taxon>Apusozoa</taxon>
        <taxon>Apusomonadida</taxon>
        <taxon>Apusomonadidae</taxon>
        <taxon>Thecamonas</taxon>
    </lineage>
</organism>
<dbReference type="RefSeq" id="XP_013752987.1">
    <property type="nucleotide sequence ID" value="XM_013897533.1"/>
</dbReference>
<evidence type="ECO:0000313" key="2">
    <source>
        <dbReference type="EMBL" id="KNC55450.1"/>
    </source>
</evidence>
<accession>A0A0L0DT59</accession>
<reference evidence="2 3" key="1">
    <citation type="submission" date="2010-05" db="EMBL/GenBank/DDBJ databases">
        <title>The Genome Sequence of Thecamonas trahens ATCC 50062.</title>
        <authorList>
            <consortium name="The Broad Institute Genome Sequencing Platform"/>
            <person name="Russ C."/>
            <person name="Cuomo C."/>
            <person name="Shea T."/>
            <person name="Young S.K."/>
            <person name="Zeng Q."/>
            <person name="Koehrsen M."/>
            <person name="Haas B."/>
            <person name="Borodovsky M."/>
            <person name="Guigo R."/>
            <person name="Alvarado L."/>
            <person name="Berlin A."/>
            <person name="Bochicchio J."/>
            <person name="Borenstein D."/>
            <person name="Chapman S."/>
            <person name="Chen Z."/>
            <person name="Freedman E."/>
            <person name="Gellesch M."/>
            <person name="Goldberg J."/>
            <person name="Griggs A."/>
            <person name="Gujja S."/>
            <person name="Heilman E."/>
            <person name="Heiman D."/>
            <person name="Hepburn T."/>
            <person name="Howarth C."/>
            <person name="Jen D."/>
            <person name="Larson L."/>
            <person name="Mehta T."/>
            <person name="Park D."/>
            <person name="Pearson M."/>
            <person name="Roberts A."/>
            <person name="Saif S."/>
            <person name="Shenoy N."/>
            <person name="Sisk P."/>
            <person name="Stolte C."/>
            <person name="Sykes S."/>
            <person name="Thomson T."/>
            <person name="Walk T."/>
            <person name="White J."/>
            <person name="Yandava C."/>
            <person name="Burger G."/>
            <person name="Gray M.W."/>
            <person name="Holland P.W.H."/>
            <person name="King N."/>
            <person name="Lang F.B.F."/>
            <person name="Roger A.J."/>
            <person name="Ruiz-Trillo I."/>
            <person name="Lander E."/>
            <person name="Nusbaum C."/>
        </authorList>
    </citation>
    <scope>NUCLEOTIDE SEQUENCE [LARGE SCALE GENOMIC DNA]</scope>
    <source>
        <strain evidence="2 3">ATCC 50062</strain>
    </source>
</reference>
<evidence type="ECO:0000259" key="1">
    <source>
        <dbReference type="PROSITE" id="PS51184"/>
    </source>
</evidence>
<evidence type="ECO:0000313" key="3">
    <source>
        <dbReference type="Proteomes" id="UP000054408"/>
    </source>
</evidence>
<protein>
    <recommendedName>
        <fullName evidence="1">JmjC domain-containing protein</fullName>
    </recommendedName>
</protein>
<dbReference type="PROSITE" id="PS51184">
    <property type="entry name" value="JMJC"/>
    <property type="match status" value="1"/>
</dbReference>
<dbReference type="PANTHER" id="PTHR12480:SF6">
    <property type="entry name" value="2-OXOGLUTARATE AND IRON-DEPENDENT OXYGENASE JMJD4"/>
    <property type="match status" value="1"/>
</dbReference>
<dbReference type="GO" id="GO:0043565">
    <property type="term" value="F:sequence-specific DNA binding"/>
    <property type="evidence" value="ECO:0007669"/>
    <property type="project" value="TreeGrafter"/>
</dbReference>
<gene>
    <name evidence="2" type="ORF">AMSG_11114</name>
</gene>
<dbReference type="AlphaFoldDB" id="A0A0L0DT59"/>
<dbReference type="GO" id="GO:0005737">
    <property type="term" value="C:cytoplasm"/>
    <property type="evidence" value="ECO:0007669"/>
    <property type="project" value="TreeGrafter"/>
</dbReference>
<sequence>MSTTCTSLRAALYVYTGAEVVLARTAAVLALVPPAGLPPLEPAASIAAAADVVYDEPGAPMCAIHGPWPGARPDEDACCGASCFRLNGIATVAAATLTASSFEAGYMARGQPVLLDGGDEWFAQARPVLTELGALGRLPGAESETVCVASCAHREFTDQRRDEMTLAAYAEELEQVDDAEMAAAAAAAEAGDAWAAFDALPEPLPDVRYLKDFHYQEAAARRAGWPSALYSHPPHFATDWLGAGCAAEALPSDYSFVYVGPSGSWTPFHTDVYRSFSWSANVSGTKLWILVPPAAAPRLREGIGSSNTLVYDLRAALAADPDLPAVALVQRSGQALFVPSGWAHQVFNLTRVASVNCNWFNHANVADIVLSLARDAVLVAAQLADLAPDLAADEWRALAEQLLLAHAGLNWATFRAILDAVIPRSLPERIILARIRHYIHFP</sequence>
<dbReference type="PANTHER" id="PTHR12480">
    <property type="entry name" value="ARGININE DEMETHYLASE AND LYSYL-HYDROXYLASE JMJD"/>
    <property type="match status" value="1"/>
</dbReference>
<dbReference type="GeneID" id="25569175"/>
<dbReference type="SUPFAM" id="SSF51197">
    <property type="entry name" value="Clavaminate synthase-like"/>
    <property type="match status" value="1"/>
</dbReference>
<proteinExistence type="predicted"/>
<feature type="domain" description="JmjC" evidence="1">
    <location>
        <begin position="221"/>
        <end position="376"/>
    </location>
</feature>
<dbReference type="SMART" id="SM00558">
    <property type="entry name" value="JmjC"/>
    <property type="match status" value="1"/>
</dbReference>